<dbReference type="EMBL" id="JAYWIO010000001">
    <property type="protein sequence ID" value="KAK7288995.1"/>
    <property type="molecule type" value="Genomic_DNA"/>
</dbReference>
<proteinExistence type="predicted"/>
<name>A0AAN9P849_CROPI</name>
<evidence type="ECO:0000313" key="3">
    <source>
        <dbReference type="Proteomes" id="UP001372338"/>
    </source>
</evidence>
<dbReference type="AlphaFoldDB" id="A0AAN9P849"/>
<protein>
    <submittedName>
        <fullName evidence="2">Uncharacterized protein</fullName>
    </submittedName>
</protein>
<comment type="caution">
    <text evidence="2">The sequence shown here is derived from an EMBL/GenBank/DDBJ whole genome shotgun (WGS) entry which is preliminary data.</text>
</comment>
<gene>
    <name evidence="2" type="ORF">RIF29_02536</name>
</gene>
<sequence>MRQGNRNRLVRPRRLGDGARAGGDATRAEGTPAWVSPIVAPLLWPRARHRAGRMLASREQRLTVRRGYPLSLSISISGGKETNKDSLSNGERTGKSPP</sequence>
<feature type="region of interest" description="Disordered" evidence="1">
    <location>
        <begin position="1"/>
        <end position="31"/>
    </location>
</feature>
<organism evidence="2 3">
    <name type="scientific">Crotalaria pallida</name>
    <name type="common">Smooth rattlebox</name>
    <name type="synonym">Crotalaria striata</name>
    <dbReference type="NCBI Taxonomy" id="3830"/>
    <lineage>
        <taxon>Eukaryota</taxon>
        <taxon>Viridiplantae</taxon>
        <taxon>Streptophyta</taxon>
        <taxon>Embryophyta</taxon>
        <taxon>Tracheophyta</taxon>
        <taxon>Spermatophyta</taxon>
        <taxon>Magnoliopsida</taxon>
        <taxon>eudicotyledons</taxon>
        <taxon>Gunneridae</taxon>
        <taxon>Pentapetalae</taxon>
        <taxon>rosids</taxon>
        <taxon>fabids</taxon>
        <taxon>Fabales</taxon>
        <taxon>Fabaceae</taxon>
        <taxon>Papilionoideae</taxon>
        <taxon>50 kb inversion clade</taxon>
        <taxon>genistoids sensu lato</taxon>
        <taxon>core genistoids</taxon>
        <taxon>Crotalarieae</taxon>
        <taxon>Crotalaria</taxon>
    </lineage>
</organism>
<dbReference type="Proteomes" id="UP001372338">
    <property type="component" value="Unassembled WGS sequence"/>
</dbReference>
<feature type="region of interest" description="Disordered" evidence="1">
    <location>
        <begin position="73"/>
        <end position="98"/>
    </location>
</feature>
<keyword evidence="3" id="KW-1185">Reference proteome</keyword>
<evidence type="ECO:0000256" key="1">
    <source>
        <dbReference type="SAM" id="MobiDB-lite"/>
    </source>
</evidence>
<evidence type="ECO:0000313" key="2">
    <source>
        <dbReference type="EMBL" id="KAK7288995.1"/>
    </source>
</evidence>
<reference evidence="2 3" key="1">
    <citation type="submission" date="2024-01" db="EMBL/GenBank/DDBJ databases">
        <title>The genomes of 5 underutilized Papilionoideae crops provide insights into root nodulation and disease resistanc.</title>
        <authorList>
            <person name="Yuan L."/>
        </authorList>
    </citation>
    <scope>NUCLEOTIDE SEQUENCE [LARGE SCALE GENOMIC DNA]</scope>
    <source>
        <strain evidence="2">ZHUSHIDOU_FW_LH</strain>
        <tissue evidence="2">Leaf</tissue>
    </source>
</reference>
<accession>A0AAN9P849</accession>